<dbReference type="GO" id="GO:0005694">
    <property type="term" value="C:chromosome"/>
    <property type="evidence" value="ECO:0007669"/>
    <property type="project" value="UniProtKB-SubCell"/>
</dbReference>
<dbReference type="Gene3D" id="3.40.50.10980">
    <property type="entry name" value="Nibrin, BRCT2 domain"/>
    <property type="match status" value="1"/>
</dbReference>
<evidence type="ECO:0000256" key="5">
    <source>
        <dbReference type="ARBA" id="ARBA00023204"/>
    </source>
</evidence>
<keyword evidence="5" id="KW-0234">DNA repair</keyword>
<dbReference type="GO" id="GO:0000724">
    <property type="term" value="P:double-strand break repair via homologous recombination"/>
    <property type="evidence" value="ECO:0007669"/>
    <property type="project" value="TreeGrafter"/>
</dbReference>
<gene>
    <name evidence="12" type="primary">nbs</name>
</gene>
<dbReference type="RefSeq" id="XP_017028449.2">
    <property type="nucleotide sequence ID" value="XM_017172960.3"/>
</dbReference>
<dbReference type="GO" id="GO:0003684">
    <property type="term" value="F:damaged DNA binding"/>
    <property type="evidence" value="ECO:0007669"/>
    <property type="project" value="TreeGrafter"/>
</dbReference>
<dbReference type="SUPFAM" id="SSF49879">
    <property type="entry name" value="SMAD/FHA domain"/>
    <property type="match status" value="1"/>
</dbReference>
<evidence type="ECO:0000256" key="3">
    <source>
        <dbReference type="ARBA" id="ARBA00022454"/>
    </source>
</evidence>
<evidence type="ECO:0000256" key="4">
    <source>
        <dbReference type="ARBA" id="ARBA00022763"/>
    </source>
</evidence>
<dbReference type="CDD" id="cd22667">
    <property type="entry name" value="FHA_NBN"/>
    <property type="match status" value="1"/>
</dbReference>
<feature type="compositionally biased region" description="Polar residues" evidence="9">
    <location>
        <begin position="542"/>
        <end position="556"/>
    </location>
</feature>
<evidence type="ECO:0000256" key="9">
    <source>
        <dbReference type="SAM" id="MobiDB-lite"/>
    </source>
</evidence>
<dbReference type="Pfam" id="PF00533">
    <property type="entry name" value="BRCT"/>
    <property type="match status" value="1"/>
</dbReference>
<organism evidence="11 12">
    <name type="scientific">Drosophila kikkawai</name>
    <name type="common">Fruit fly</name>
    <dbReference type="NCBI Taxonomy" id="30033"/>
    <lineage>
        <taxon>Eukaryota</taxon>
        <taxon>Metazoa</taxon>
        <taxon>Ecdysozoa</taxon>
        <taxon>Arthropoda</taxon>
        <taxon>Hexapoda</taxon>
        <taxon>Insecta</taxon>
        <taxon>Pterygota</taxon>
        <taxon>Neoptera</taxon>
        <taxon>Endopterygota</taxon>
        <taxon>Diptera</taxon>
        <taxon>Brachycera</taxon>
        <taxon>Muscomorpha</taxon>
        <taxon>Ephydroidea</taxon>
        <taxon>Drosophilidae</taxon>
        <taxon>Drosophila</taxon>
        <taxon>Sophophora</taxon>
    </lineage>
</organism>
<proteinExistence type="inferred from homology"/>
<keyword evidence="7" id="KW-0131">Cell cycle</keyword>
<dbReference type="InterPro" id="IPR008984">
    <property type="entry name" value="SMAD_FHA_dom_sf"/>
</dbReference>
<comment type="similarity">
    <text evidence="8">Belongs to the Nibrin family.</text>
</comment>
<dbReference type="SUPFAM" id="SSF52113">
    <property type="entry name" value="BRCT domain"/>
    <property type="match status" value="1"/>
</dbReference>
<dbReference type="Gene3D" id="2.60.200.20">
    <property type="match status" value="1"/>
</dbReference>
<dbReference type="InterPro" id="IPR040227">
    <property type="entry name" value="Nibrin-rel"/>
</dbReference>
<dbReference type="Proteomes" id="UP001652661">
    <property type="component" value="Chromosome 3L"/>
</dbReference>
<dbReference type="Gene3D" id="3.40.50.10190">
    <property type="entry name" value="BRCT domain"/>
    <property type="match status" value="1"/>
</dbReference>
<dbReference type="InterPro" id="IPR000253">
    <property type="entry name" value="FHA_dom"/>
</dbReference>
<keyword evidence="6" id="KW-0539">Nucleus</keyword>
<dbReference type="PANTHER" id="PTHR12162">
    <property type="entry name" value="NIBRIN-RELATED"/>
    <property type="match status" value="1"/>
</dbReference>
<evidence type="ECO:0000256" key="7">
    <source>
        <dbReference type="ARBA" id="ARBA00023306"/>
    </source>
</evidence>
<accession>A0A6P4IYY1</accession>
<sequence>MFVLSKDEERFVLFPCKPVYTVGRLSTDLIIQEDLSVSRTHVKLHLAAKEDDTLQVEDLGSRYGTFIFPRNAKEAKKIPARTLTPLTAGTRVRFGGNTSVWQVTQLKLVTTASALTRTQVQELEELLKPLGGVVSLNWTEECSHLTMNEATVTVKLLHALLENKPIVTFAFWRKLLQAAQSIHVKEGWPQPKDYQPTNMDVKWRPERTTLFAGKTFVFMNRKHFEIYGAVVQKAGAACKDLNSGVRKTFLTKKDVIVIQYVPSTQSQATETINSIQGILEQAGLRIIQEYEIGTALLHCSIKEFCNPAHKFSNDSLPPTESVTSSMDFNSSILAPNTERSVGRSSGGIISELIVPESEQSETSKSAALKRNHAVILDSEEEEQEKSASKRAKPMLQEKPKGKTKKNAILVDSSDEDEAPAPQPQNTHIKQKTRPVYCVDSSDEDEENVNNDAEKPKESPAPGANTPKASKKTESKIKGIAQFALKKPEVPPAVTRTSPRLKANTEARNITNKQPEMPVAQAKRSVAQFLNDEEDEDDAATLFQFSKSPQKPPTTKANKPPGRISMINFLEKSQPQESSAESQPPSQSQTQPRKRLRLEPLNESDSDDCEDLFNFADSKRKKQKQQEQTNNDDVNDGLFNFNNSEGRHSDAVNQDFVQTEPFCPERECEKAKSKYIVPQRKDLPQKVDVSGWLSCSRLHNEDIKSEANVSLEMAAKLENSIKEDPDAEEEDSKKHLKWLAAMNDGIQVRMCNLNISTTRSTDEVDGSSLNGTASTYSGRKNFKKFVKTCNPHPQRRVVGLKRLQLVDGMVTCL</sequence>
<evidence type="ECO:0000256" key="8">
    <source>
        <dbReference type="ARBA" id="ARBA00044757"/>
    </source>
</evidence>
<feature type="region of interest" description="Disordered" evidence="9">
    <location>
        <begin position="374"/>
        <end position="650"/>
    </location>
</feature>
<keyword evidence="3" id="KW-0158">Chromosome</keyword>
<evidence type="ECO:0000259" key="10">
    <source>
        <dbReference type="PROSITE" id="PS50006"/>
    </source>
</evidence>
<feature type="compositionally biased region" description="Acidic residues" evidence="9">
    <location>
        <begin position="601"/>
        <end position="610"/>
    </location>
</feature>
<dbReference type="InterPro" id="IPR036420">
    <property type="entry name" value="BRCT_dom_sf"/>
</dbReference>
<feature type="compositionally biased region" description="Low complexity" evidence="9">
    <location>
        <begin position="572"/>
        <end position="590"/>
    </location>
</feature>
<dbReference type="InterPro" id="IPR001357">
    <property type="entry name" value="BRCT_dom"/>
</dbReference>
<dbReference type="PROSITE" id="PS50006">
    <property type="entry name" value="FHA_DOMAIN"/>
    <property type="match status" value="1"/>
</dbReference>
<dbReference type="OrthoDB" id="552194at2759"/>
<dbReference type="GO" id="GO:0030870">
    <property type="term" value="C:Mre11 complex"/>
    <property type="evidence" value="ECO:0007669"/>
    <property type="project" value="InterPro"/>
</dbReference>
<reference evidence="12" key="1">
    <citation type="submission" date="2025-08" db="UniProtKB">
        <authorList>
            <consortium name="RefSeq"/>
        </authorList>
    </citation>
    <scope>IDENTIFICATION</scope>
    <source>
        <strain evidence="12">14028-0561.14</strain>
        <tissue evidence="12">Whole fly</tissue>
    </source>
</reference>
<dbReference type="GeneID" id="108078856"/>
<protein>
    <submittedName>
        <fullName evidence="12">Nibrin</fullName>
    </submittedName>
</protein>
<dbReference type="GO" id="GO:0007095">
    <property type="term" value="P:mitotic G2 DNA damage checkpoint signaling"/>
    <property type="evidence" value="ECO:0007669"/>
    <property type="project" value="InterPro"/>
</dbReference>
<evidence type="ECO:0000313" key="11">
    <source>
        <dbReference type="Proteomes" id="UP001652661"/>
    </source>
</evidence>
<name>A0A6P4IYY1_DROKI</name>
<dbReference type="CDD" id="cd17741">
    <property type="entry name" value="BRCT_nibrin"/>
    <property type="match status" value="1"/>
</dbReference>
<dbReference type="Pfam" id="PF00498">
    <property type="entry name" value="FHA"/>
    <property type="match status" value="1"/>
</dbReference>
<keyword evidence="11" id="KW-1185">Reference proteome</keyword>
<keyword evidence="4" id="KW-0227">DNA damage</keyword>
<dbReference type="PANTHER" id="PTHR12162:SF0">
    <property type="entry name" value="NIBRIN"/>
    <property type="match status" value="1"/>
</dbReference>
<dbReference type="InterPro" id="IPR043014">
    <property type="entry name" value="Nibrin_BRCT2_sf"/>
</dbReference>
<evidence type="ECO:0000256" key="1">
    <source>
        <dbReference type="ARBA" id="ARBA00004123"/>
    </source>
</evidence>
<feature type="domain" description="FHA" evidence="10">
    <location>
        <begin position="20"/>
        <end position="67"/>
    </location>
</feature>
<evidence type="ECO:0000256" key="6">
    <source>
        <dbReference type="ARBA" id="ARBA00023242"/>
    </source>
</evidence>
<dbReference type="AlphaFoldDB" id="A0A6P4IYY1"/>
<comment type="subcellular location">
    <subcellularLocation>
        <location evidence="2">Chromosome</location>
    </subcellularLocation>
    <subcellularLocation>
        <location evidence="1">Nucleus</location>
    </subcellularLocation>
</comment>
<evidence type="ECO:0000256" key="2">
    <source>
        <dbReference type="ARBA" id="ARBA00004286"/>
    </source>
</evidence>
<dbReference type="Pfam" id="PF16508">
    <property type="entry name" value="NIBRIN_BRCT_II"/>
    <property type="match status" value="1"/>
</dbReference>
<evidence type="ECO:0000313" key="12">
    <source>
        <dbReference type="RefSeq" id="XP_017028449.2"/>
    </source>
</evidence>
<dbReference type="InterPro" id="IPR032429">
    <property type="entry name" value="Nibrin_BRCT2"/>
</dbReference>